<accession>A0A2W5NNV5</accession>
<dbReference type="Gene3D" id="3.30.2310.20">
    <property type="entry name" value="RelE-like"/>
    <property type="match status" value="1"/>
</dbReference>
<name>A0A2W5NNV5_9SPHN</name>
<comment type="caution">
    <text evidence="1">The sequence shown here is derived from an EMBL/GenBank/DDBJ whole genome shotgun (WGS) entry which is preliminary data.</text>
</comment>
<protein>
    <submittedName>
        <fullName evidence="1">Cytotoxic translational repressor of toxin-antitoxin stability system</fullName>
    </submittedName>
</protein>
<dbReference type="EMBL" id="QFPX01000010">
    <property type="protein sequence ID" value="PZQ54178.1"/>
    <property type="molecule type" value="Genomic_DNA"/>
</dbReference>
<reference evidence="1 2" key="1">
    <citation type="submission" date="2017-08" db="EMBL/GenBank/DDBJ databases">
        <title>Infants hospitalized years apart are colonized by the same room-sourced microbial strains.</title>
        <authorList>
            <person name="Brooks B."/>
            <person name="Olm M.R."/>
            <person name="Firek B.A."/>
            <person name="Baker R."/>
            <person name="Thomas B.C."/>
            <person name="Morowitz M.J."/>
            <person name="Banfield J.F."/>
        </authorList>
    </citation>
    <scope>NUCLEOTIDE SEQUENCE [LARGE SCALE GENOMIC DNA]</scope>
    <source>
        <strain evidence="1">S2_005_002_R2_33</strain>
    </source>
</reference>
<dbReference type="Proteomes" id="UP000249082">
    <property type="component" value="Unassembled WGS sequence"/>
</dbReference>
<dbReference type="SUPFAM" id="SSF143011">
    <property type="entry name" value="RelE-like"/>
    <property type="match status" value="1"/>
</dbReference>
<evidence type="ECO:0000313" key="2">
    <source>
        <dbReference type="Proteomes" id="UP000249082"/>
    </source>
</evidence>
<sequence>MKPIQYARSALKTLRSMPANMSARIVLKVEAYAADPASQANNVKVLKGSDDIRLRVGDWRVIMNDGVVLTVTKIGPRGSIYE</sequence>
<gene>
    <name evidence="1" type="ORF">DI555_14045</name>
</gene>
<proteinExistence type="predicted"/>
<evidence type="ECO:0000313" key="1">
    <source>
        <dbReference type="EMBL" id="PZQ54178.1"/>
    </source>
</evidence>
<dbReference type="InterPro" id="IPR035093">
    <property type="entry name" value="RelE/ParE_toxin_dom_sf"/>
</dbReference>
<dbReference type="AlphaFoldDB" id="A0A2W5NNV5"/>
<organism evidence="1 2">
    <name type="scientific">Novosphingobium pentaromativorans</name>
    <dbReference type="NCBI Taxonomy" id="205844"/>
    <lineage>
        <taxon>Bacteria</taxon>
        <taxon>Pseudomonadati</taxon>
        <taxon>Pseudomonadota</taxon>
        <taxon>Alphaproteobacteria</taxon>
        <taxon>Sphingomonadales</taxon>
        <taxon>Sphingomonadaceae</taxon>
        <taxon>Novosphingobium</taxon>
    </lineage>
</organism>